<dbReference type="AlphaFoldDB" id="A0A517QQT1"/>
<dbReference type="RefSeq" id="WP_145201211.1">
    <property type="nucleotide sequence ID" value="NZ_CP036267.1"/>
</dbReference>
<evidence type="ECO:0000313" key="2">
    <source>
        <dbReference type="EMBL" id="QDT33990.1"/>
    </source>
</evidence>
<keyword evidence="3" id="KW-1185">Reference proteome</keyword>
<dbReference type="Proteomes" id="UP000315724">
    <property type="component" value="Chromosome"/>
</dbReference>
<organism evidence="2 3">
    <name type="scientific">Thalassoglobus polymorphus</name>
    <dbReference type="NCBI Taxonomy" id="2527994"/>
    <lineage>
        <taxon>Bacteria</taxon>
        <taxon>Pseudomonadati</taxon>
        <taxon>Planctomycetota</taxon>
        <taxon>Planctomycetia</taxon>
        <taxon>Planctomycetales</taxon>
        <taxon>Planctomycetaceae</taxon>
        <taxon>Thalassoglobus</taxon>
    </lineage>
</organism>
<name>A0A517QQT1_9PLAN</name>
<reference evidence="2 3" key="1">
    <citation type="submission" date="2019-02" db="EMBL/GenBank/DDBJ databases">
        <title>Deep-cultivation of Planctomycetes and their phenomic and genomic characterization uncovers novel biology.</title>
        <authorList>
            <person name="Wiegand S."/>
            <person name="Jogler M."/>
            <person name="Boedeker C."/>
            <person name="Pinto D."/>
            <person name="Vollmers J."/>
            <person name="Rivas-Marin E."/>
            <person name="Kohn T."/>
            <person name="Peeters S.H."/>
            <person name="Heuer A."/>
            <person name="Rast P."/>
            <person name="Oberbeckmann S."/>
            <person name="Bunk B."/>
            <person name="Jeske O."/>
            <person name="Meyerdierks A."/>
            <person name="Storesund J.E."/>
            <person name="Kallscheuer N."/>
            <person name="Luecker S."/>
            <person name="Lage O.M."/>
            <person name="Pohl T."/>
            <person name="Merkel B.J."/>
            <person name="Hornburger P."/>
            <person name="Mueller R.-W."/>
            <person name="Bruemmer F."/>
            <person name="Labrenz M."/>
            <person name="Spormann A.M."/>
            <person name="Op den Camp H."/>
            <person name="Overmann J."/>
            <person name="Amann R."/>
            <person name="Jetten M.S.M."/>
            <person name="Mascher T."/>
            <person name="Medema M.H."/>
            <person name="Devos D.P."/>
            <person name="Kaster A.-K."/>
            <person name="Ovreas L."/>
            <person name="Rohde M."/>
            <person name="Galperin M.Y."/>
            <person name="Jogler C."/>
        </authorList>
    </citation>
    <scope>NUCLEOTIDE SEQUENCE [LARGE SCALE GENOMIC DNA]</scope>
    <source>
        <strain evidence="2 3">Mal48</strain>
    </source>
</reference>
<protein>
    <submittedName>
        <fullName evidence="2">Uncharacterized protein</fullName>
    </submittedName>
</protein>
<accession>A0A517QQT1</accession>
<sequence length="65" mass="6954">MADDLDQTIRDNADGPAKATGDSGSMEQHKLSEQIAADRYLASKQAAKSKRLGLRITKIVPPGSE</sequence>
<feature type="region of interest" description="Disordered" evidence="1">
    <location>
        <begin position="1"/>
        <end position="32"/>
    </location>
</feature>
<dbReference type="KEGG" id="tpol:Mal48_32470"/>
<gene>
    <name evidence="2" type="ORF">Mal48_32470</name>
</gene>
<evidence type="ECO:0000256" key="1">
    <source>
        <dbReference type="SAM" id="MobiDB-lite"/>
    </source>
</evidence>
<dbReference type="OrthoDB" id="287939at2"/>
<dbReference type="EMBL" id="CP036267">
    <property type="protein sequence ID" value="QDT33990.1"/>
    <property type="molecule type" value="Genomic_DNA"/>
</dbReference>
<proteinExistence type="predicted"/>
<evidence type="ECO:0000313" key="3">
    <source>
        <dbReference type="Proteomes" id="UP000315724"/>
    </source>
</evidence>